<evidence type="ECO:0000313" key="2">
    <source>
        <dbReference type="EMBL" id="TMW63460.1"/>
    </source>
</evidence>
<dbReference type="SUPFAM" id="SSF51197">
    <property type="entry name" value="Clavaminate synthase-like"/>
    <property type="match status" value="1"/>
</dbReference>
<evidence type="ECO:0000256" key="1">
    <source>
        <dbReference type="ARBA" id="ARBA00001962"/>
    </source>
</evidence>
<dbReference type="Pfam" id="PF05721">
    <property type="entry name" value="PhyH"/>
    <property type="match status" value="1"/>
</dbReference>
<dbReference type="PANTHER" id="PTHR20883:SF51">
    <property type="entry name" value="PHYTANOYL-COA HYDROXYLASE"/>
    <property type="match status" value="1"/>
</dbReference>
<gene>
    <name evidence="2" type="ORF">Poli38472_002401</name>
</gene>
<dbReference type="InterPro" id="IPR008775">
    <property type="entry name" value="Phytyl_CoA_dOase-like"/>
</dbReference>
<proteinExistence type="predicted"/>
<comment type="caution">
    <text evidence="2">The sequence shown here is derived from an EMBL/GenBank/DDBJ whole genome shotgun (WGS) entry which is preliminary data.</text>
</comment>
<protein>
    <recommendedName>
        <fullName evidence="4">Phytanoyl-CoA dioxygenase</fullName>
    </recommendedName>
</protein>
<dbReference type="EMBL" id="SPLM01000072">
    <property type="protein sequence ID" value="TMW63460.1"/>
    <property type="molecule type" value="Genomic_DNA"/>
</dbReference>
<evidence type="ECO:0008006" key="4">
    <source>
        <dbReference type="Google" id="ProtNLM"/>
    </source>
</evidence>
<evidence type="ECO:0000313" key="3">
    <source>
        <dbReference type="Proteomes" id="UP000794436"/>
    </source>
</evidence>
<reference evidence="2" key="1">
    <citation type="submission" date="2019-03" db="EMBL/GenBank/DDBJ databases">
        <title>Long read genome sequence of the mycoparasitic Pythium oligandrum ATCC 38472 isolated from sugarbeet rhizosphere.</title>
        <authorList>
            <person name="Gaulin E."/>
        </authorList>
    </citation>
    <scope>NUCLEOTIDE SEQUENCE</scope>
    <source>
        <strain evidence="2">ATCC 38472_TT</strain>
    </source>
</reference>
<dbReference type="OrthoDB" id="4421at2759"/>
<dbReference type="Gene3D" id="2.60.120.620">
    <property type="entry name" value="q2cbj1_9rhob like domain"/>
    <property type="match status" value="1"/>
</dbReference>
<dbReference type="Proteomes" id="UP000794436">
    <property type="component" value="Unassembled WGS sequence"/>
</dbReference>
<organism evidence="2 3">
    <name type="scientific">Pythium oligandrum</name>
    <name type="common">Mycoparasitic fungus</name>
    <dbReference type="NCBI Taxonomy" id="41045"/>
    <lineage>
        <taxon>Eukaryota</taxon>
        <taxon>Sar</taxon>
        <taxon>Stramenopiles</taxon>
        <taxon>Oomycota</taxon>
        <taxon>Peronosporomycetes</taxon>
        <taxon>Pythiales</taxon>
        <taxon>Pythiaceae</taxon>
        <taxon>Pythium</taxon>
    </lineage>
</organism>
<sequence>MTRHWSLDVETGAVLELVHVRSRLRLRALVETKSDATQAVVLSLCHLERPYEKLRVALNKQVGWATAAAKFAAFQVEDASTEEMESVYDDISRQDVVCVHFKAVAHQKKLNREDTLGWYLGVSNEVSETSQQYELIGDAARGTDSLFSLAIVSKRGAFALNSERTLFHGAFRTDPSTILTESQRQAFIRDGYLQIRGVVPIKLVNAALRRINHELGIPGRMVDGGVEGAGKLAGNISNSEEVLNLFHLSDARAYAEALVGLDKVVPPRGAQIAMRFPELGEPRDPQGTEWHTDGMRQGKLHPFTLLVGITLSDVREPLAGNFTVFPGSHLSLHKLLRTDGKLEGYEDECYRADSVWGDGTLPDLGVPVQLLASRGDIVLAHPNLAHRGGLNFSPDIRYQVYFRLKHVDHEQLQVDAAKNLWVDLEGLHGHTE</sequence>
<accession>A0A8K1CHR8</accession>
<dbReference type="AlphaFoldDB" id="A0A8K1CHR8"/>
<comment type="cofactor">
    <cofactor evidence="1">
        <name>Fe cation</name>
        <dbReference type="ChEBI" id="CHEBI:24875"/>
    </cofactor>
</comment>
<dbReference type="PANTHER" id="PTHR20883">
    <property type="entry name" value="PHYTANOYL-COA DIOXYGENASE DOMAIN CONTAINING 1"/>
    <property type="match status" value="1"/>
</dbReference>
<keyword evidence="3" id="KW-1185">Reference proteome</keyword>
<name>A0A8K1CHR8_PYTOL</name>